<dbReference type="OrthoDB" id="1058301at2759"/>
<dbReference type="InterPro" id="IPR017946">
    <property type="entry name" value="PLC-like_Pdiesterase_TIM-brl"/>
</dbReference>
<feature type="domain" description="GP-PDE" evidence="9">
    <location>
        <begin position="56"/>
        <end position="363"/>
    </location>
</feature>
<dbReference type="GO" id="GO:0008889">
    <property type="term" value="F:glycerophosphodiester phosphodiesterase activity"/>
    <property type="evidence" value="ECO:0007669"/>
    <property type="project" value="UniProtKB-EC"/>
</dbReference>
<dbReference type="InterPro" id="IPR030395">
    <property type="entry name" value="GP_PDE_dom"/>
</dbReference>
<dbReference type="PANTHER" id="PTHR42758">
    <property type="entry name" value="PHOSPHATIDYLGLYCEROL PHOSPHOLIPASE C"/>
    <property type="match status" value="1"/>
</dbReference>
<evidence type="ECO:0000256" key="4">
    <source>
        <dbReference type="ARBA" id="ARBA00022801"/>
    </source>
</evidence>
<feature type="transmembrane region" description="Helical" evidence="8">
    <location>
        <begin position="12"/>
        <end position="37"/>
    </location>
</feature>
<dbReference type="Gene3D" id="3.20.20.190">
    <property type="entry name" value="Phosphatidylinositol (PI) phosphodiesterase"/>
    <property type="match status" value="1"/>
</dbReference>
<evidence type="ECO:0000256" key="5">
    <source>
        <dbReference type="ARBA" id="ARBA00022989"/>
    </source>
</evidence>
<evidence type="ECO:0000259" key="9">
    <source>
        <dbReference type="PROSITE" id="PS51704"/>
    </source>
</evidence>
<accession>B6AA31</accession>
<dbReference type="STRING" id="441375.B6AA31"/>
<keyword evidence="3 8" id="KW-0812">Transmembrane</keyword>
<evidence type="ECO:0000313" key="10">
    <source>
        <dbReference type="EMBL" id="EEA05072.1"/>
    </source>
</evidence>
<keyword evidence="5 8" id="KW-1133">Transmembrane helix</keyword>
<evidence type="ECO:0000256" key="1">
    <source>
        <dbReference type="ARBA" id="ARBA00004370"/>
    </source>
</evidence>
<comment type="subcellular location">
    <subcellularLocation>
        <location evidence="1">Membrane</location>
    </subcellularLocation>
</comment>
<keyword evidence="4 10" id="KW-0378">Hydrolase</keyword>
<dbReference type="Proteomes" id="UP000001460">
    <property type="component" value="Unassembled WGS sequence"/>
</dbReference>
<dbReference type="GeneID" id="6994435"/>
<dbReference type="OMA" id="KWAIMRK"/>
<evidence type="ECO:0000256" key="8">
    <source>
        <dbReference type="SAM" id="Phobius"/>
    </source>
</evidence>
<dbReference type="SUPFAM" id="SSF51695">
    <property type="entry name" value="PLC-like phosphodiesterases"/>
    <property type="match status" value="1"/>
</dbReference>
<dbReference type="GO" id="GO:0016020">
    <property type="term" value="C:membrane"/>
    <property type="evidence" value="ECO:0007669"/>
    <property type="project" value="UniProtKB-SubCell"/>
</dbReference>
<feature type="transmembrane region" description="Helical" evidence="8">
    <location>
        <begin position="247"/>
        <end position="265"/>
    </location>
</feature>
<evidence type="ECO:0000256" key="3">
    <source>
        <dbReference type="ARBA" id="ARBA00022692"/>
    </source>
</evidence>
<dbReference type="EC" id="3.1.4.46" evidence="10"/>
<evidence type="ECO:0000313" key="11">
    <source>
        <dbReference type="Proteomes" id="UP000001460"/>
    </source>
</evidence>
<protein>
    <submittedName>
        <fullName evidence="10">Glycerophosphoryl diester phosphodiesterase family protein</fullName>
        <ecNumber evidence="10">3.1.4.46</ecNumber>
    </submittedName>
</protein>
<dbReference type="RefSeq" id="XP_002139421.1">
    <property type="nucleotide sequence ID" value="XM_002139385.1"/>
</dbReference>
<dbReference type="InterPro" id="IPR052271">
    <property type="entry name" value="GDPD-Related"/>
</dbReference>
<evidence type="ECO:0000256" key="7">
    <source>
        <dbReference type="ARBA" id="ARBA00023136"/>
    </source>
</evidence>
<keyword evidence="7 8" id="KW-0472">Membrane</keyword>
<dbReference type="EMBL" id="DS989726">
    <property type="protein sequence ID" value="EEA05072.1"/>
    <property type="molecule type" value="Genomic_DNA"/>
</dbReference>
<feature type="transmembrane region" description="Helical" evidence="8">
    <location>
        <begin position="296"/>
        <end position="314"/>
    </location>
</feature>
<reference evidence="10" key="1">
    <citation type="submission" date="2008-06" db="EMBL/GenBank/DDBJ databases">
        <authorList>
            <person name="Lorenzi H."/>
            <person name="Inman J."/>
            <person name="Miller J."/>
            <person name="Schobel S."/>
            <person name="Amedeo P."/>
            <person name="Caler E.V."/>
            <person name="da Silva J."/>
        </authorList>
    </citation>
    <scope>NUCLEOTIDE SEQUENCE [LARGE SCALE GENOMIC DNA]</scope>
    <source>
        <strain evidence="10">RN66</strain>
    </source>
</reference>
<keyword evidence="11" id="KW-1185">Reference proteome</keyword>
<evidence type="ECO:0000256" key="2">
    <source>
        <dbReference type="ARBA" id="ARBA00007277"/>
    </source>
</evidence>
<dbReference type="AlphaFoldDB" id="B6AA31"/>
<comment type="similarity">
    <text evidence="2">Belongs to the glycerophosphoryl diester phosphodiesterase family.</text>
</comment>
<sequence>MFFYGYFSYYSLLWTIITIYYVASSFFLRYPTLLPFIKFELRRRKKSGILGKGNGCLHISHRGGSEERPENTQMAFEHAILNCCTDMIETDVWLTKENELIVLHDNHLGNICGVDKYVGDLLYNEMPLTLDSDTLCPSSEYLDISKWRGFPIKFQGQRILTLETLFQIFPNIRMSIDIKNPNSLVAVERTVEIIRKYKREDLTVIASFSHSNIKYLRKINNSVVRIHSENNEENFRSKLILGASQTTVIYLLLAYFIGILPFISINEDIYSFPLSYIFFCKYGYTVSKLSFLGSNITNYIKLHLIPNILMWIFSRRLMIRHLQKRGIRCFAWVCNTEEEIERCCKLGLDGIMTDKPTLLRDYYNRNNIKAFM</sequence>
<dbReference type="VEuPathDB" id="CryptoDB:CMU_041430"/>
<dbReference type="eggNOG" id="KOG2258">
    <property type="taxonomic scope" value="Eukaryota"/>
</dbReference>
<gene>
    <name evidence="10" type="ORF">CMU_041430</name>
</gene>
<keyword evidence="6" id="KW-0443">Lipid metabolism</keyword>
<dbReference type="PROSITE" id="PS51704">
    <property type="entry name" value="GP_PDE"/>
    <property type="match status" value="1"/>
</dbReference>
<dbReference type="PANTHER" id="PTHR42758:SF2">
    <property type="entry name" value="PHOSPHATIDYLGLYCEROL PHOSPHOLIPASE C"/>
    <property type="match status" value="1"/>
</dbReference>
<dbReference type="GO" id="GO:0046475">
    <property type="term" value="P:glycerophospholipid catabolic process"/>
    <property type="evidence" value="ECO:0007669"/>
    <property type="project" value="TreeGrafter"/>
</dbReference>
<dbReference type="Pfam" id="PF03009">
    <property type="entry name" value="GDPD"/>
    <property type="match status" value="2"/>
</dbReference>
<dbReference type="CDD" id="cd08612">
    <property type="entry name" value="GDPD_GDE4"/>
    <property type="match status" value="1"/>
</dbReference>
<dbReference type="GO" id="GO:0005737">
    <property type="term" value="C:cytoplasm"/>
    <property type="evidence" value="ECO:0007669"/>
    <property type="project" value="UniProtKB-ARBA"/>
</dbReference>
<proteinExistence type="inferred from homology"/>
<organism evidence="10 11">
    <name type="scientific">Cryptosporidium muris (strain RN66)</name>
    <dbReference type="NCBI Taxonomy" id="441375"/>
    <lineage>
        <taxon>Eukaryota</taxon>
        <taxon>Sar</taxon>
        <taxon>Alveolata</taxon>
        <taxon>Apicomplexa</taxon>
        <taxon>Conoidasida</taxon>
        <taxon>Coccidia</taxon>
        <taxon>Eucoccidiorida</taxon>
        <taxon>Eimeriorina</taxon>
        <taxon>Cryptosporidiidae</taxon>
        <taxon>Cryptosporidium</taxon>
    </lineage>
</organism>
<evidence type="ECO:0000256" key="6">
    <source>
        <dbReference type="ARBA" id="ARBA00023098"/>
    </source>
</evidence>
<name>B6AA31_CRYMR</name>